<reference evidence="2" key="1">
    <citation type="journal article" date="2019" name="Int. J. Syst. Evol. Microbiol.">
        <title>The Global Catalogue of Microorganisms (GCM) 10K type strain sequencing project: providing services to taxonomists for standard genome sequencing and annotation.</title>
        <authorList>
            <consortium name="The Broad Institute Genomics Platform"/>
            <consortium name="The Broad Institute Genome Sequencing Center for Infectious Disease"/>
            <person name="Wu L."/>
            <person name="Ma J."/>
        </authorList>
    </citation>
    <scope>NUCLEOTIDE SEQUENCE [LARGE SCALE GENOMIC DNA]</scope>
    <source>
        <strain evidence="2">CGMCC 1.15043</strain>
    </source>
</reference>
<gene>
    <name evidence="1" type="ORF">GCM10008018_61710</name>
</gene>
<dbReference type="Proteomes" id="UP000615455">
    <property type="component" value="Unassembled WGS sequence"/>
</dbReference>
<dbReference type="EMBL" id="BMHE01000052">
    <property type="protein sequence ID" value="GGA07588.1"/>
    <property type="molecule type" value="Genomic_DNA"/>
</dbReference>
<keyword evidence="2" id="KW-1185">Reference proteome</keyword>
<name>A0ABQ1FEX8_9BACL</name>
<evidence type="ECO:0000313" key="1">
    <source>
        <dbReference type="EMBL" id="GGA07588.1"/>
    </source>
</evidence>
<organism evidence="1 2">
    <name type="scientific">Paenibacillus marchantiophytorum</name>
    <dbReference type="NCBI Taxonomy" id="1619310"/>
    <lineage>
        <taxon>Bacteria</taxon>
        <taxon>Bacillati</taxon>
        <taxon>Bacillota</taxon>
        <taxon>Bacilli</taxon>
        <taxon>Bacillales</taxon>
        <taxon>Paenibacillaceae</taxon>
        <taxon>Paenibacillus</taxon>
    </lineage>
</organism>
<proteinExistence type="predicted"/>
<accession>A0ABQ1FEX8</accession>
<evidence type="ECO:0000313" key="2">
    <source>
        <dbReference type="Proteomes" id="UP000615455"/>
    </source>
</evidence>
<protein>
    <submittedName>
        <fullName evidence="1">Uncharacterized protein</fullName>
    </submittedName>
</protein>
<comment type="caution">
    <text evidence="1">The sequence shown here is derived from an EMBL/GenBank/DDBJ whole genome shotgun (WGS) entry which is preliminary data.</text>
</comment>
<sequence length="81" mass="9167">MIPNESMTIPYKYLKARFGSLILLFSLKKTTKKCRKIIGNSIIELVINNFPSASPRIEAPRLIKIIAELKKTVESNFAEGE</sequence>